<dbReference type="Proteomes" id="UP001168146">
    <property type="component" value="Unassembled WGS sequence"/>
</dbReference>
<comment type="caution">
    <text evidence="1">The sequence shown here is derived from an EMBL/GenBank/DDBJ whole genome shotgun (WGS) entry which is preliminary data.</text>
</comment>
<reference evidence="1" key="1">
    <citation type="submission" date="2021-12" db="EMBL/GenBank/DDBJ databases">
        <title>Black yeast isolated from Biological Soil Crust.</title>
        <authorList>
            <person name="Kurbessoian T."/>
        </authorList>
    </citation>
    <scope>NUCLEOTIDE SEQUENCE</scope>
    <source>
        <strain evidence="1">CCFEE 5208</strain>
    </source>
</reference>
<sequence>MVAALAAMWVRGQTSMHDTLCAEADVRNGVSDFLVRKCFAYALKLVLESAATVANWGHLLVLLWAIKEKRAPPQGMREWEEPIGTSATMTVSLPLMVARAVLGVGW</sequence>
<protein>
    <submittedName>
        <fullName evidence="1">Uncharacterized protein</fullName>
    </submittedName>
</protein>
<evidence type="ECO:0000313" key="1">
    <source>
        <dbReference type="EMBL" id="KAK0312406.1"/>
    </source>
</evidence>
<name>A0AAN6J2U4_9PEZI</name>
<evidence type="ECO:0000313" key="2">
    <source>
        <dbReference type="Proteomes" id="UP001168146"/>
    </source>
</evidence>
<organism evidence="1 2">
    <name type="scientific">Friedmanniomyces endolithicus</name>
    <dbReference type="NCBI Taxonomy" id="329885"/>
    <lineage>
        <taxon>Eukaryota</taxon>
        <taxon>Fungi</taxon>
        <taxon>Dikarya</taxon>
        <taxon>Ascomycota</taxon>
        <taxon>Pezizomycotina</taxon>
        <taxon>Dothideomycetes</taxon>
        <taxon>Dothideomycetidae</taxon>
        <taxon>Mycosphaerellales</taxon>
        <taxon>Teratosphaeriaceae</taxon>
        <taxon>Friedmanniomyces</taxon>
    </lineage>
</organism>
<accession>A0AAN6J2U4</accession>
<dbReference type="EMBL" id="JASUXU010000064">
    <property type="protein sequence ID" value="KAK0312406.1"/>
    <property type="molecule type" value="Genomic_DNA"/>
</dbReference>
<proteinExistence type="predicted"/>
<gene>
    <name evidence="1" type="ORF">LTR82_013876</name>
</gene>
<dbReference type="AlphaFoldDB" id="A0AAN6J2U4"/>